<gene>
    <name evidence="1" type="ORF">OLEA9_A051970</name>
</gene>
<keyword evidence="2" id="KW-1185">Reference proteome</keyword>
<dbReference type="EMBL" id="CACTIH010009086">
    <property type="protein sequence ID" value="CAA3023257.1"/>
    <property type="molecule type" value="Genomic_DNA"/>
</dbReference>
<sequence>MGQLLVAVIYGGFVELKIGAGACRLSFSSPVLFCSSTRWVAAVGVANGHDGGANLQLRWLLGIDGWEVKQAVPAMVLFLGIEPADDGRIYLVAIIVVSNGERVL</sequence>
<comment type="caution">
    <text evidence="1">The sequence shown here is derived from an EMBL/GenBank/DDBJ whole genome shotgun (WGS) entry which is preliminary data.</text>
</comment>
<evidence type="ECO:0000313" key="1">
    <source>
        <dbReference type="EMBL" id="CAA3023257.1"/>
    </source>
</evidence>
<dbReference type="AlphaFoldDB" id="A0A8S0V265"/>
<dbReference type="Proteomes" id="UP000594638">
    <property type="component" value="Unassembled WGS sequence"/>
</dbReference>
<proteinExistence type="predicted"/>
<accession>A0A8S0V265</accession>
<evidence type="ECO:0000313" key="2">
    <source>
        <dbReference type="Proteomes" id="UP000594638"/>
    </source>
</evidence>
<name>A0A8S0V265_OLEEU</name>
<dbReference type="Gramene" id="OE9A051970T1">
    <property type="protein sequence ID" value="OE9A051970C1"/>
    <property type="gene ID" value="OE9A051970"/>
</dbReference>
<reference evidence="1 2" key="1">
    <citation type="submission" date="2019-12" db="EMBL/GenBank/DDBJ databases">
        <authorList>
            <person name="Alioto T."/>
            <person name="Alioto T."/>
            <person name="Gomez Garrido J."/>
        </authorList>
    </citation>
    <scope>NUCLEOTIDE SEQUENCE [LARGE SCALE GENOMIC DNA]</scope>
</reference>
<protein>
    <submittedName>
        <fullName evidence="1">Uncharacterized protein</fullName>
    </submittedName>
</protein>
<organism evidence="1 2">
    <name type="scientific">Olea europaea subsp. europaea</name>
    <dbReference type="NCBI Taxonomy" id="158383"/>
    <lineage>
        <taxon>Eukaryota</taxon>
        <taxon>Viridiplantae</taxon>
        <taxon>Streptophyta</taxon>
        <taxon>Embryophyta</taxon>
        <taxon>Tracheophyta</taxon>
        <taxon>Spermatophyta</taxon>
        <taxon>Magnoliopsida</taxon>
        <taxon>eudicotyledons</taxon>
        <taxon>Gunneridae</taxon>
        <taxon>Pentapetalae</taxon>
        <taxon>asterids</taxon>
        <taxon>lamiids</taxon>
        <taxon>Lamiales</taxon>
        <taxon>Oleaceae</taxon>
        <taxon>Oleeae</taxon>
        <taxon>Olea</taxon>
    </lineage>
</organism>